<dbReference type="InterPro" id="IPR030660">
    <property type="entry name" value="ABC_branched_ATPase_LivF/BraG"/>
</dbReference>
<dbReference type="SMART" id="SM00382">
    <property type="entry name" value="AAA"/>
    <property type="match status" value="1"/>
</dbReference>
<organism evidence="8 9">
    <name type="scientific">Iodobacter ciconiae</name>
    <dbReference type="NCBI Taxonomy" id="2496266"/>
    <lineage>
        <taxon>Bacteria</taxon>
        <taxon>Pseudomonadati</taxon>
        <taxon>Pseudomonadota</taxon>
        <taxon>Betaproteobacteria</taxon>
        <taxon>Neisseriales</taxon>
        <taxon>Chitinibacteraceae</taxon>
        <taxon>Iodobacter</taxon>
    </lineage>
</organism>
<dbReference type="PROSITE" id="PS00211">
    <property type="entry name" value="ABC_TRANSPORTER_1"/>
    <property type="match status" value="1"/>
</dbReference>
<dbReference type="OrthoDB" id="9776369at2"/>
<dbReference type="InterPro" id="IPR003593">
    <property type="entry name" value="AAA+_ATPase"/>
</dbReference>
<dbReference type="Gene3D" id="3.40.50.300">
    <property type="entry name" value="P-loop containing nucleotide triphosphate hydrolases"/>
    <property type="match status" value="1"/>
</dbReference>
<evidence type="ECO:0000256" key="2">
    <source>
        <dbReference type="ARBA" id="ARBA00022448"/>
    </source>
</evidence>
<protein>
    <submittedName>
        <fullName evidence="8">ABC transporter ATP-binding protein</fullName>
    </submittedName>
</protein>
<dbReference type="GO" id="GO:0015658">
    <property type="term" value="F:branched-chain amino acid transmembrane transporter activity"/>
    <property type="evidence" value="ECO:0007669"/>
    <property type="project" value="InterPro"/>
</dbReference>
<evidence type="ECO:0000256" key="5">
    <source>
        <dbReference type="ARBA" id="ARBA00022840"/>
    </source>
</evidence>
<comment type="similarity">
    <text evidence="1">Belongs to the ABC transporter superfamily.</text>
</comment>
<proteinExistence type="inferred from homology"/>
<reference evidence="8 9" key="1">
    <citation type="submission" date="2018-12" db="EMBL/GenBank/DDBJ databases">
        <title>Complete genome sequence of Iodobacter sp. H11R3.</title>
        <authorList>
            <person name="Bae J.-W."/>
        </authorList>
    </citation>
    <scope>NUCLEOTIDE SEQUENCE [LARGE SCALE GENOMIC DNA]</scope>
    <source>
        <strain evidence="8 9">H11R3</strain>
    </source>
</reference>
<evidence type="ECO:0000256" key="4">
    <source>
        <dbReference type="ARBA" id="ARBA00022741"/>
    </source>
</evidence>
<dbReference type="GO" id="GO:0015807">
    <property type="term" value="P:L-amino acid transport"/>
    <property type="evidence" value="ECO:0007669"/>
    <property type="project" value="TreeGrafter"/>
</dbReference>
<dbReference type="InterPro" id="IPR052156">
    <property type="entry name" value="BCAA_Transport_ATP-bd_LivF"/>
</dbReference>
<name>A0A3S8ZQL5_9NEIS</name>
<evidence type="ECO:0000313" key="8">
    <source>
        <dbReference type="EMBL" id="AZN35768.1"/>
    </source>
</evidence>
<keyword evidence="4" id="KW-0547">Nucleotide-binding</keyword>
<dbReference type="RefSeq" id="WP_125971799.1">
    <property type="nucleotide sequence ID" value="NZ_CP034433.1"/>
</dbReference>
<dbReference type="SUPFAM" id="SSF52540">
    <property type="entry name" value="P-loop containing nucleoside triphosphate hydrolases"/>
    <property type="match status" value="1"/>
</dbReference>
<evidence type="ECO:0000256" key="3">
    <source>
        <dbReference type="ARBA" id="ARBA00022475"/>
    </source>
</evidence>
<dbReference type="CDD" id="cd03224">
    <property type="entry name" value="ABC_TM1139_LivF_branched"/>
    <property type="match status" value="1"/>
</dbReference>
<accession>A0A3S8ZQL5</accession>
<evidence type="ECO:0000313" key="9">
    <source>
        <dbReference type="Proteomes" id="UP000282438"/>
    </source>
</evidence>
<evidence type="ECO:0000256" key="1">
    <source>
        <dbReference type="ARBA" id="ARBA00005417"/>
    </source>
</evidence>
<dbReference type="PANTHER" id="PTHR43820:SF4">
    <property type="entry name" value="HIGH-AFFINITY BRANCHED-CHAIN AMINO ACID TRANSPORT ATP-BINDING PROTEIN LIVF"/>
    <property type="match status" value="1"/>
</dbReference>
<dbReference type="EMBL" id="CP034433">
    <property type="protein sequence ID" value="AZN35768.1"/>
    <property type="molecule type" value="Genomic_DNA"/>
</dbReference>
<keyword evidence="3" id="KW-0472">Membrane</keyword>
<keyword evidence="9" id="KW-1185">Reference proteome</keyword>
<dbReference type="GO" id="GO:0016887">
    <property type="term" value="F:ATP hydrolysis activity"/>
    <property type="evidence" value="ECO:0007669"/>
    <property type="project" value="InterPro"/>
</dbReference>
<evidence type="ECO:0000256" key="6">
    <source>
        <dbReference type="ARBA" id="ARBA00022970"/>
    </source>
</evidence>
<keyword evidence="6" id="KW-0029">Amino-acid transport</keyword>
<dbReference type="GO" id="GO:0005524">
    <property type="term" value="F:ATP binding"/>
    <property type="evidence" value="ECO:0007669"/>
    <property type="project" value="UniProtKB-KW"/>
</dbReference>
<dbReference type="InterPro" id="IPR003439">
    <property type="entry name" value="ABC_transporter-like_ATP-bd"/>
</dbReference>
<feature type="domain" description="ABC transporter" evidence="7">
    <location>
        <begin position="6"/>
        <end position="238"/>
    </location>
</feature>
<dbReference type="InterPro" id="IPR017871">
    <property type="entry name" value="ABC_transporter-like_CS"/>
</dbReference>
<keyword evidence="5 8" id="KW-0067">ATP-binding</keyword>
<gene>
    <name evidence="8" type="ORF">EJO50_04310</name>
</gene>
<dbReference type="InterPro" id="IPR027417">
    <property type="entry name" value="P-loop_NTPase"/>
</dbReference>
<dbReference type="PIRSF" id="PIRSF039137">
    <property type="entry name" value="ABC_branched_ATPase"/>
    <property type="match status" value="1"/>
</dbReference>
<dbReference type="AlphaFoldDB" id="A0A3S8ZQL5"/>
<evidence type="ECO:0000259" key="7">
    <source>
        <dbReference type="PROSITE" id="PS50893"/>
    </source>
</evidence>
<keyword evidence="3" id="KW-1003">Cell membrane</keyword>
<sequence>MNGPLLQVKDLKVAYGGIHAVKGIDLEINRGELVALIGANGAGKTTTLKTLTGICSPSSGEILFDGKSTAKKPIYDYIKQGLVMVPEGRGIFSRLTVEENLLMGAYTRSDKADIAHDLERVYYLFPRLKERMKQLAGTLSGGEQQMVAIGRAILGRPKLLLLDEPSMGLAPIIVQKIFDIIKMIAAEGVTMLLVEQNAKLALQTANRGYVMESGKITLADTAANLLANPKIQQAYLGE</sequence>
<dbReference type="Pfam" id="PF00005">
    <property type="entry name" value="ABC_tran"/>
    <property type="match status" value="1"/>
</dbReference>
<dbReference type="PROSITE" id="PS50893">
    <property type="entry name" value="ABC_TRANSPORTER_2"/>
    <property type="match status" value="1"/>
</dbReference>
<dbReference type="Proteomes" id="UP000282438">
    <property type="component" value="Chromosome"/>
</dbReference>
<dbReference type="KEGG" id="iod:EJO50_04310"/>
<dbReference type="PANTHER" id="PTHR43820">
    <property type="entry name" value="HIGH-AFFINITY BRANCHED-CHAIN AMINO ACID TRANSPORT ATP-BINDING PROTEIN LIVF"/>
    <property type="match status" value="1"/>
</dbReference>
<keyword evidence="2" id="KW-0813">Transport</keyword>